<feature type="compositionally biased region" description="Basic residues" evidence="1">
    <location>
        <begin position="724"/>
        <end position="735"/>
    </location>
</feature>
<dbReference type="PANTHER" id="PTHR33167">
    <property type="entry name" value="TRANSCRIPTION FACTOR, PUTATIVE (DUF863)-RELATED"/>
    <property type="match status" value="1"/>
</dbReference>
<evidence type="ECO:0000313" key="3">
    <source>
        <dbReference type="Proteomes" id="UP000325081"/>
    </source>
</evidence>
<feature type="compositionally biased region" description="Polar residues" evidence="1">
    <location>
        <begin position="313"/>
        <end position="328"/>
    </location>
</feature>
<feature type="region of interest" description="Disordered" evidence="1">
    <location>
        <begin position="840"/>
        <end position="865"/>
    </location>
</feature>
<feature type="region of interest" description="Disordered" evidence="1">
    <location>
        <begin position="166"/>
        <end position="185"/>
    </location>
</feature>
<dbReference type="PANTHER" id="PTHR33167:SF4">
    <property type="entry name" value="TRANSCRIPTION FACTOR, PUTATIVE (DUF863)-RELATED"/>
    <property type="match status" value="1"/>
</dbReference>
<sequence>MGTKIHCESYLPEFYSMRDLNENSSISSWPFFCGDRNLPNGQHCNGFMPRSSVDGYPVHEKDALKQKILEHEAVFKNQVFELHRLYQIQRDMMEEAKRKEPNRNRASMEPAASSSNLHNEEAKKKWHMAGFSLPNSSYCRTSIPGLEIVNSPTSCLRINTPQPCGKPLFENGPTSKVDSDGPRPTKVRKRLFDLRLPADEYIDIQEGENSKECKESHLLGYNPKARPESSTKQLFIGGSGFKGSNNGLADLNEPIIIDDDDDDDEGPSSVDFLGKAKGIHQLAKSSARNGFSVNSSFESKVGTRGLLSHISEAGSSRGNNYYSPAQTRQPDKLFLPSHHHGTNQNGCYYNREDVWRRDNKPRQILESSSIRNHSSSSYFTTSWAHPVPHWASPTSSSAQKPSTAFETRLKPLFSQRNNDTSTSASSKQVKMHLPLTGVDYLNNGSRIFSNGPCLAGPNKPVIDINSIPQDTNGESKPEEDCHLLSLPWLKPKPKPRPVTDSNVNKILGIPNFEKSTPAEAVKNVGSNERKNGLIDINIACEPDEPVITSEERETCKKNVDFIRDRVIDLNSSCLSDCEDYPLPNNERRTAASVKITLEIDLEVPVFLDSEEEDDSLLSKEHTQENEPVKDEILQNAAETMFAISSAAGPQNEARLEVSLSEAINWFADAISSSCPSPGKEIDEFEAMTLEIVETKEDEYIMPKPFVLEISKNEEENEANGLGMRSRRGQTRRGRQRKDFQRDILPGLTTLSRNEVTEDLQIFGGLMRATGHSWNFGPTRRNGGGRGRRRAAANVAVETSCSSLLMKQIGNNNNNNNNINSNNIINNSNRPVEGGLEEQRLAGWGKTRRPRRQRCPAGNISTVVLT</sequence>
<name>A0A5A7Q928_STRAF</name>
<reference evidence="3" key="1">
    <citation type="journal article" date="2019" name="Curr. Biol.">
        <title>Genome Sequence of Striga asiatica Provides Insight into the Evolution of Plant Parasitism.</title>
        <authorList>
            <person name="Yoshida S."/>
            <person name="Kim S."/>
            <person name="Wafula E.K."/>
            <person name="Tanskanen J."/>
            <person name="Kim Y.M."/>
            <person name="Honaas L."/>
            <person name="Yang Z."/>
            <person name="Spallek T."/>
            <person name="Conn C.E."/>
            <person name="Ichihashi Y."/>
            <person name="Cheong K."/>
            <person name="Cui S."/>
            <person name="Der J.P."/>
            <person name="Gundlach H."/>
            <person name="Jiao Y."/>
            <person name="Hori C."/>
            <person name="Ishida J.K."/>
            <person name="Kasahara H."/>
            <person name="Kiba T."/>
            <person name="Kim M.S."/>
            <person name="Koo N."/>
            <person name="Laohavisit A."/>
            <person name="Lee Y.H."/>
            <person name="Lumba S."/>
            <person name="McCourt P."/>
            <person name="Mortimer J.C."/>
            <person name="Mutuku J.M."/>
            <person name="Nomura T."/>
            <person name="Sasaki-Sekimoto Y."/>
            <person name="Seto Y."/>
            <person name="Wang Y."/>
            <person name="Wakatake T."/>
            <person name="Sakakibara H."/>
            <person name="Demura T."/>
            <person name="Yamaguchi S."/>
            <person name="Yoneyama K."/>
            <person name="Manabe R.I."/>
            <person name="Nelson D.C."/>
            <person name="Schulman A.H."/>
            <person name="Timko M.P."/>
            <person name="dePamphilis C.W."/>
            <person name="Choi D."/>
            <person name="Shirasu K."/>
        </authorList>
    </citation>
    <scope>NUCLEOTIDE SEQUENCE [LARGE SCALE GENOMIC DNA]</scope>
    <source>
        <strain evidence="3">cv. UVA1</strain>
    </source>
</reference>
<feature type="compositionally biased region" description="Low complexity" evidence="1">
    <location>
        <begin position="811"/>
        <end position="828"/>
    </location>
</feature>
<feature type="region of interest" description="Disordered" evidence="1">
    <location>
        <begin position="312"/>
        <end position="342"/>
    </location>
</feature>
<keyword evidence="3" id="KW-1185">Reference proteome</keyword>
<accession>A0A5A7Q928</accession>
<comment type="caution">
    <text evidence="2">The sequence shown here is derived from an EMBL/GenBank/DDBJ whole genome shotgun (WGS) entry which is preliminary data.</text>
</comment>
<feature type="region of interest" description="Disordered" evidence="1">
    <location>
        <begin position="95"/>
        <end position="118"/>
    </location>
</feature>
<evidence type="ECO:0000313" key="2">
    <source>
        <dbReference type="EMBL" id="GER40561.1"/>
    </source>
</evidence>
<dbReference type="EMBL" id="BKCP01005927">
    <property type="protein sequence ID" value="GER40561.1"/>
    <property type="molecule type" value="Genomic_DNA"/>
</dbReference>
<dbReference type="Pfam" id="PF05904">
    <property type="entry name" value="DUF863"/>
    <property type="match status" value="2"/>
</dbReference>
<protein>
    <submittedName>
        <fullName evidence="2">Uncharacterized protein</fullName>
    </submittedName>
</protein>
<dbReference type="Proteomes" id="UP000325081">
    <property type="component" value="Unassembled WGS sequence"/>
</dbReference>
<gene>
    <name evidence="2" type="ORF">STAS_17240</name>
</gene>
<proteinExistence type="predicted"/>
<feature type="region of interest" description="Disordered" evidence="1">
    <location>
        <begin position="811"/>
        <end position="830"/>
    </location>
</feature>
<dbReference type="OrthoDB" id="630817at2759"/>
<organism evidence="2 3">
    <name type="scientific">Striga asiatica</name>
    <name type="common">Asiatic witchweed</name>
    <name type="synonym">Buchnera asiatica</name>
    <dbReference type="NCBI Taxonomy" id="4170"/>
    <lineage>
        <taxon>Eukaryota</taxon>
        <taxon>Viridiplantae</taxon>
        <taxon>Streptophyta</taxon>
        <taxon>Embryophyta</taxon>
        <taxon>Tracheophyta</taxon>
        <taxon>Spermatophyta</taxon>
        <taxon>Magnoliopsida</taxon>
        <taxon>eudicotyledons</taxon>
        <taxon>Gunneridae</taxon>
        <taxon>Pentapetalae</taxon>
        <taxon>asterids</taxon>
        <taxon>lamiids</taxon>
        <taxon>Lamiales</taxon>
        <taxon>Orobanchaceae</taxon>
        <taxon>Buchnereae</taxon>
        <taxon>Striga</taxon>
    </lineage>
</organism>
<evidence type="ECO:0000256" key="1">
    <source>
        <dbReference type="SAM" id="MobiDB-lite"/>
    </source>
</evidence>
<dbReference type="AlphaFoldDB" id="A0A5A7Q928"/>
<feature type="region of interest" description="Disordered" evidence="1">
    <location>
        <begin position="715"/>
        <end position="736"/>
    </location>
</feature>
<dbReference type="InterPro" id="IPR008581">
    <property type="entry name" value="DUF863_pln"/>
</dbReference>